<keyword evidence="8" id="KW-0614">Plasmid</keyword>
<dbReference type="InterPro" id="IPR050545">
    <property type="entry name" value="Mycobact_MmpL"/>
</dbReference>
<evidence type="ECO:0000256" key="2">
    <source>
        <dbReference type="ARBA" id="ARBA00022475"/>
    </source>
</evidence>
<dbReference type="RefSeq" id="WP_201082766.1">
    <property type="nucleotide sequence ID" value="NZ_CP067421.1"/>
</dbReference>
<evidence type="ECO:0000313" key="9">
    <source>
        <dbReference type="Proteomes" id="UP000595197"/>
    </source>
</evidence>
<evidence type="ECO:0000259" key="7">
    <source>
        <dbReference type="Pfam" id="PF03176"/>
    </source>
</evidence>
<keyword evidence="5 6" id="KW-0472">Membrane</keyword>
<dbReference type="PANTHER" id="PTHR33406:SF13">
    <property type="entry name" value="MEMBRANE PROTEIN YDFJ"/>
    <property type="match status" value="1"/>
</dbReference>
<reference evidence="8" key="1">
    <citation type="submission" date="2021-02" db="EMBL/GenBank/DDBJ databases">
        <title>Skermanella TT6 skin isolate.</title>
        <authorList>
            <person name="Lee K."/>
            <person name="Ganzorig M."/>
        </authorList>
    </citation>
    <scope>NUCLEOTIDE SEQUENCE</scope>
    <source>
        <strain evidence="8">TT6</strain>
    </source>
</reference>
<evidence type="ECO:0000256" key="3">
    <source>
        <dbReference type="ARBA" id="ARBA00022692"/>
    </source>
</evidence>
<protein>
    <submittedName>
        <fullName evidence="8">MMPL family transporter</fullName>
    </submittedName>
</protein>
<feature type="transmembrane region" description="Helical" evidence="6">
    <location>
        <begin position="660"/>
        <end position="680"/>
    </location>
</feature>
<feature type="domain" description="Membrane transport protein MMPL" evidence="7">
    <location>
        <begin position="181"/>
        <end position="390"/>
    </location>
</feature>
<sequence length="778" mass="81560">MTRRGRWSLAVWVGGLLVCALLIARTDFTADLSAFLPGSPSTAQQVLVDQLRDGVVSRLVLVAVEGAPPDALADLSRDTASRLRGDPLIAAVGNGEATGSEADRAYLWNNRYLLSAAVTPARFTVQGLREALESGLRMLQSPGGVFLKRALPSDPTAEILHLTDRLAGNGTGPATRGGIWFSADGSRALLLVQTAAPGFDLDAQRRTLDRIRAAFDGARAARGAGSARLLMTGPGVFSVQVRDTIEADVMRSSVLATLMVAGLLFAVYRSPRVLALSLLPAASGALAGVAAVSLGFGTVHGITLGFGVTLLGETVDYAIYLFTQTLPGTPPDRTLRRIWRTLVLGVMTSVVGFGAMLFSSFNGLAQLGLFSITGLLAALCVTRWVLPTLLPAGFATERPARMAPVLTALTGAAPALRIPLAAAMLVSLGWLLHQGDDIWSGELSSLSPIAVADQQLDERLRRDLGAPDVGHLLVVTATDRDGALAAAERLAGPLEELVGRNALEGYDTPALYLPSQATQRARQAALPEPDTLRRTLAQALDGLPFRPDAFEPFLASAAEARNAPLLDPSSLDGTGLKLKLDSLLVRGGEGWTAMLPLRGVTDPQAISGRLGQDAVLLDLKAASNELYRTYRQEALVLALAGSVAITVLLAAGLRSVRSVTVAVVPVAAAVVITMALLTALGQQLSIFHLVGLLLVVGVGSNYSLLFERPEPSAVLRERTVASVTIANLCTVIGFGMLSFSSIPVLHGIGMTVAIGAFLSLVFSAVLVGRRTPGEVRHG</sequence>
<comment type="subcellular location">
    <subcellularLocation>
        <location evidence="1">Cell membrane</location>
        <topology evidence="1">Multi-pass membrane protein</topology>
    </subcellularLocation>
</comment>
<feature type="transmembrane region" description="Helical" evidence="6">
    <location>
        <begin position="367"/>
        <end position="386"/>
    </location>
</feature>
<feature type="transmembrane region" description="Helical" evidence="6">
    <location>
        <begin position="275"/>
        <end position="296"/>
    </location>
</feature>
<feature type="transmembrane region" description="Helical" evidence="6">
    <location>
        <begin position="634"/>
        <end position="653"/>
    </location>
</feature>
<keyword evidence="3 6" id="KW-0812">Transmembrane</keyword>
<evidence type="ECO:0000256" key="1">
    <source>
        <dbReference type="ARBA" id="ARBA00004651"/>
    </source>
</evidence>
<feature type="transmembrane region" description="Helical" evidence="6">
    <location>
        <begin position="745"/>
        <end position="767"/>
    </location>
</feature>
<dbReference type="EMBL" id="CP067421">
    <property type="protein sequence ID" value="QQP93285.1"/>
    <property type="molecule type" value="Genomic_DNA"/>
</dbReference>
<gene>
    <name evidence="8" type="ORF">IGS68_29675</name>
</gene>
<dbReference type="Pfam" id="PF03176">
    <property type="entry name" value="MMPL"/>
    <property type="match status" value="1"/>
</dbReference>
<geneLocation type="plasmid" evidence="8 9">
    <name>pTT6-1</name>
</geneLocation>
<evidence type="ECO:0000256" key="4">
    <source>
        <dbReference type="ARBA" id="ARBA00022989"/>
    </source>
</evidence>
<dbReference type="Proteomes" id="UP000595197">
    <property type="component" value="Plasmid pTT6-1"/>
</dbReference>
<dbReference type="Gene3D" id="1.20.1640.10">
    <property type="entry name" value="Multidrug efflux transporter AcrB transmembrane domain"/>
    <property type="match status" value="2"/>
</dbReference>
<dbReference type="PANTHER" id="PTHR33406">
    <property type="entry name" value="MEMBRANE PROTEIN MJ1562-RELATED"/>
    <property type="match status" value="1"/>
</dbReference>
<organism evidence="8 9">
    <name type="scientific">Skermanella cutis</name>
    <dbReference type="NCBI Taxonomy" id="2775420"/>
    <lineage>
        <taxon>Bacteria</taxon>
        <taxon>Pseudomonadati</taxon>
        <taxon>Pseudomonadota</taxon>
        <taxon>Alphaproteobacteria</taxon>
        <taxon>Rhodospirillales</taxon>
        <taxon>Azospirillaceae</taxon>
        <taxon>Skermanella</taxon>
    </lineage>
</organism>
<keyword evidence="4 6" id="KW-1133">Transmembrane helix</keyword>
<dbReference type="SUPFAM" id="SSF82866">
    <property type="entry name" value="Multidrug efflux transporter AcrB transmembrane domain"/>
    <property type="match status" value="2"/>
</dbReference>
<accession>A0ABX7BFV7</accession>
<evidence type="ECO:0000256" key="5">
    <source>
        <dbReference type="ARBA" id="ARBA00023136"/>
    </source>
</evidence>
<feature type="transmembrane region" description="Helical" evidence="6">
    <location>
        <begin position="342"/>
        <end position="361"/>
    </location>
</feature>
<keyword evidence="2" id="KW-1003">Cell membrane</keyword>
<keyword evidence="9" id="KW-1185">Reference proteome</keyword>
<dbReference type="InterPro" id="IPR004869">
    <property type="entry name" value="MMPL_dom"/>
</dbReference>
<proteinExistence type="predicted"/>
<feature type="transmembrane region" description="Helical" evidence="6">
    <location>
        <begin position="302"/>
        <end position="322"/>
    </location>
</feature>
<evidence type="ECO:0000313" key="8">
    <source>
        <dbReference type="EMBL" id="QQP93285.1"/>
    </source>
</evidence>
<feature type="transmembrane region" description="Helical" evidence="6">
    <location>
        <begin position="718"/>
        <end position="739"/>
    </location>
</feature>
<feature type="transmembrane region" description="Helical" evidence="6">
    <location>
        <begin position="686"/>
        <end position="706"/>
    </location>
</feature>
<name>A0ABX7BFV7_9PROT</name>
<evidence type="ECO:0000256" key="6">
    <source>
        <dbReference type="SAM" id="Phobius"/>
    </source>
</evidence>